<protein>
    <recommendedName>
        <fullName evidence="3">Immunity protein 52 domain-containing protein</fullName>
    </recommendedName>
</protein>
<name>A0A1L9B7W0_9BACT</name>
<evidence type="ECO:0000313" key="2">
    <source>
        <dbReference type="Proteomes" id="UP000182229"/>
    </source>
</evidence>
<organism evidence="1 2">
    <name type="scientific">Cystobacter ferrugineus</name>
    <dbReference type="NCBI Taxonomy" id="83449"/>
    <lineage>
        <taxon>Bacteria</taxon>
        <taxon>Pseudomonadati</taxon>
        <taxon>Myxococcota</taxon>
        <taxon>Myxococcia</taxon>
        <taxon>Myxococcales</taxon>
        <taxon>Cystobacterineae</taxon>
        <taxon>Archangiaceae</taxon>
        <taxon>Cystobacter</taxon>
    </lineage>
</organism>
<dbReference type="Pfam" id="PF19378">
    <property type="entry name" value="DUF5953"/>
    <property type="match status" value="1"/>
</dbReference>
<dbReference type="AlphaFoldDB" id="A0A1L9B7W0"/>
<evidence type="ECO:0008006" key="3">
    <source>
        <dbReference type="Google" id="ProtNLM"/>
    </source>
</evidence>
<reference evidence="1 2" key="2">
    <citation type="submission" date="2016-12" db="EMBL/GenBank/DDBJ databases">
        <title>Draft Genome Sequence of Cystobacter ferrugineus Strain Cbfe23.</title>
        <authorList>
            <person name="Akbar S."/>
            <person name="Dowd S.E."/>
            <person name="Stevens D.C."/>
        </authorList>
    </citation>
    <scope>NUCLEOTIDE SEQUENCE [LARGE SCALE GENOMIC DNA]</scope>
    <source>
        <strain evidence="1 2">Cbfe23</strain>
    </source>
</reference>
<keyword evidence="2" id="KW-1185">Reference proteome</keyword>
<gene>
    <name evidence="1" type="ORF">BON30_24645</name>
</gene>
<sequence>MAIFPEELGIVVYAPALVDDDRRPLAIVHGMEGSLPGLRLGWTLSEKEEFIALPHRDEWVETDRTDNGFPFLCNDDKTRPVTITGWENPNGLAAGSPPYLEVHGSLHLDAAGIEAAAAVLAAIGEGARAFWGRATPFNAAVEISRQTIDPVRKPGVPPRGLPALRFPDYIRVPEIPHNLGWLNYWSAAAAEAIGFPDLPRDAELLSRARRTATGGWVVRLTEEPLDLDNPAHLDALKRAYERFPEIGGRAAP</sequence>
<accession>A0A1L9B7W0</accession>
<dbReference type="STRING" id="83449.BON30_24645"/>
<comment type="caution">
    <text evidence="1">The sequence shown here is derived from an EMBL/GenBank/DDBJ whole genome shotgun (WGS) entry which is preliminary data.</text>
</comment>
<evidence type="ECO:0000313" key="1">
    <source>
        <dbReference type="EMBL" id="OJH38328.1"/>
    </source>
</evidence>
<dbReference type="Proteomes" id="UP000182229">
    <property type="component" value="Unassembled WGS sequence"/>
</dbReference>
<dbReference type="RefSeq" id="WP_071900834.1">
    <property type="nucleotide sequence ID" value="NZ_MPIN01000006.1"/>
</dbReference>
<dbReference type="InterPro" id="IPR045997">
    <property type="entry name" value="DUF5953"/>
</dbReference>
<dbReference type="EMBL" id="MPIN01000006">
    <property type="protein sequence ID" value="OJH38328.1"/>
    <property type="molecule type" value="Genomic_DNA"/>
</dbReference>
<proteinExistence type="predicted"/>
<reference evidence="2" key="1">
    <citation type="submission" date="2016-11" db="EMBL/GenBank/DDBJ databases">
        <authorList>
            <person name="Shukria A."/>
            <person name="Stevens D.C."/>
        </authorList>
    </citation>
    <scope>NUCLEOTIDE SEQUENCE [LARGE SCALE GENOMIC DNA]</scope>
    <source>
        <strain evidence="2">Cbfe23</strain>
    </source>
</reference>